<organism evidence="2">
    <name type="scientific">mine drainage metagenome</name>
    <dbReference type="NCBI Taxonomy" id="410659"/>
    <lineage>
        <taxon>unclassified sequences</taxon>
        <taxon>metagenomes</taxon>
        <taxon>ecological metagenomes</taxon>
    </lineage>
</organism>
<feature type="region of interest" description="Disordered" evidence="1">
    <location>
        <begin position="1"/>
        <end position="28"/>
    </location>
</feature>
<name>A0A1J5TS96_9ZZZZ</name>
<reference evidence="2" key="1">
    <citation type="submission" date="2016-10" db="EMBL/GenBank/DDBJ databases">
        <title>Sequence of Gallionella enrichment culture.</title>
        <authorList>
            <person name="Poehlein A."/>
            <person name="Muehling M."/>
            <person name="Daniel R."/>
        </authorList>
    </citation>
    <scope>NUCLEOTIDE SEQUENCE</scope>
</reference>
<comment type="caution">
    <text evidence="2">The sequence shown here is derived from an EMBL/GenBank/DDBJ whole genome shotgun (WGS) entry which is preliminary data.</text>
</comment>
<evidence type="ECO:0000256" key="1">
    <source>
        <dbReference type="SAM" id="MobiDB-lite"/>
    </source>
</evidence>
<accession>A0A1J5TS96</accession>
<feature type="compositionally biased region" description="Polar residues" evidence="1">
    <location>
        <begin position="1"/>
        <end position="13"/>
    </location>
</feature>
<protein>
    <submittedName>
        <fullName evidence="2">Uncharacterized protein</fullName>
    </submittedName>
</protein>
<sequence>MSISPINSNSQIGLSGLPQSGHPRRKDLKSLVDALQSGDMSAAQTAFAQMLKDNPKLAAAVNGSSSSSSSSDNPKLADFQSLSAALKSGDLSSAQKALASLFKDAAPTAGGQPPYHALAGASGMS</sequence>
<feature type="region of interest" description="Disordered" evidence="1">
    <location>
        <begin position="105"/>
        <end position="125"/>
    </location>
</feature>
<evidence type="ECO:0000313" key="2">
    <source>
        <dbReference type="EMBL" id="OIR14886.1"/>
    </source>
</evidence>
<proteinExistence type="predicted"/>
<dbReference type="EMBL" id="MLJW01000010">
    <property type="protein sequence ID" value="OIR14886.1"/>
    <property type="molecule type" value="Genomic_DNA"/>
</dbReference>
<dbReference type="AlphaFoldDB" id="A0A1J5TS96"/>
<gene>
    <name evidence="2" type="ORF">GALL_40020</name>
</gene>